<dbReference type="InterPro" id="IPR003675">
    <property type="entry name" value="Rce1/LyrA-like_dom"/>
</dbReference>
<reference evidence="4" key="1">
    <citation type="submission" date="2016-10" db="EMBL/GenBank/DDBJ databases">
        <authorList>
            <person name="Varghese N."/>
            <person name="Submissions S."/>
        </authorList>
    </citation>
    <scope>NUCLEOTIDE SEQUENCE [LARGE SCALE GENOMIC DNA]</scope>
    <source>
        <strain evidence="4">CGMCC 1.6963</strain>
    </source>
</reference>
<keyword evidence="4" id="KW-1185">Reference proteome</keyword>
<dbReference type="GO" id="GO:0004175">
    <property type="term" value="F:endopeptidase activity"/>
    <property type="evidence" value="ECO:0007669"/>
    <property type="project" value="UniProtKB-ARBA"/>
</dbReference>
<keyword evidence="1" id="KW-1133">Transmembrane helix</keyword>
<name>A0A1H9XJK4_9MICO</name>
<feature type="transmembrane region" description="Helical" evidence="1">
    <location>
        <begin position="81"/>
        <end position="102"/>
    </location>
</feature>
<dbReference type="GO" id="GO:0006508">
    <property type="term" value="P:proteolysis"/>
    <property type="evidence" value="ECO:0007669"/>
    <property type="project" value="UniProtKB-KW"/>
</dbReference>
<proteinExistence type="predicted"/>
<keyword evidence="1" id="KW-0472">Membrane</keyword>
<dbReference type="OrthoDB" id="4453618at2"/>
<keyword evidence="3" id="KW-0645">Protease</keyword>
<evidence type="ECO:0000259" key="2">
    <source>
        <dbReference type="Pfam" id="PF02517"/>
    </source>
</evidence>
<feature type="transmembrane region" description="Helical" evidence="1">
    <location>
        <begin position="244"/>
        <end position="263"/>
    </location>
</feature>
<accession>A0A1H9XJK4</accession>
<organism evidence="3 4">
    <name type="scientific">Pedococcus cremeus</name>
    <dbReference type="NCBI Taxonomy" id="587636"/>
    <lineage>
        <taxon>Bacteria</taxon>
        <taxon>Bacillati</taxon>
        <taxon>Actinomycetota</taxon>
        <taxon>Actinomycetes</taxon>
        <taxon>Micrococcales</taxon>
        <taxon>Intrasporangiaceae</taxon>
        <taxon>Pedococcus</taxon>
    </lineage>
</organism>
<evidence type="ECO:0000313" key="4">
    <source>
        <dbReference type="Proteomes" id="UP000199019"/>
    </source>
</evidence>
<sequence>MSSREAATADEAGAVGTVGTERLTRRQLLTETWLVLGVSLGASAIWSALSLVRKLTARVALNQQTTAMNSSVTPDRPWLDLTYQLVGIVLALVPVFLALHLLRRSRPEAHHEIGADLRRPGQDLLRGVLLAAAVGIPGLALYAGARALGLNTNVAAANLAAQWWTVPVLVLAAAQNAVLEEVVMVGYLFTRWRQAGWSVPLVIGLSALIRGSYHLYQGFGGFVGNIAMGLLFGWVYTRTRRVGPLVVAHTLLDVVAFVGYALLRDHLSWL</sequence>
<feature type="transmembrane region" description="Helical" evidence="1">
    <location>
        <begin position="32"/>
        <end position="52"/>
    </location>
</feature>
<dbReference type="Pfam" id="PF02517">
    <property type="entry name" value="Rce1-like"/>
    <property type="match status" value="1"/>
</dbReference>
<feature type="transmembrane region" description="Helical" evidence="1">
    <location>
        <begin position="219"/>
        <end position="237"/>
    </location>
</feature>
<dbReference type="GO" id="GO:0080120">
    <property type="term" value="P:CAAX-box protein maturation"/>
    <property type="evidence" value="ECO:0007669"/>
    <property type="project" value="UniProtKB-ARBA"/>
</dbReference>
<feature type="domain" description="CAAX prenyl protease 2/Lysostaphin resistance protein A-like" evidence="2">
    <location>
        <begin position="163"/>
        <end position="254"/>
    </location>
</feature>
<evidence type="ECO:0000313" key="3">
    <source>
        <dbReference type="EMBL" id="SES46229.1"/>
    </source>
</evidence>
<keyword evidence="1" id="KW-0812">Transmembrane</keyword>
<dbReference type="AlphaFoldDB" id="A0A1H9XJK4"/>
<dbReference type="EMBL" id="FOHB01000008">
    <property type="protein sequence ID" value="SES46229.1"/>
    <property type="molecule type" value="Genomic_DNA"/>
</dbReference>
<feature type="transmembrane region" description="Helical" evidence="1">
    <location>
        <begin position="123"/>
        <end position="143"/>
    </location>
</feature>
<dbReference type="STRING" id="587636.SAMN05216199_3917"/>
<evidence type="ECO:0000256" key="1">
    <source>
        <dbReference type="SAM" id="Phobius"/>
    </source>
</evidence>
<protein>
    <submittedName>
        <fullName evidence="3">Membrane protease YdiL, CAAX protease family</fullName>
    </submittedName>
</protein>
<keyword evidence="3" id="KW-0378">Hydrolase</keyword>
<gene>
    <name evidence="3" type="ORF">SAMN05216199_3917</name>
</gene>
<dbReference type="Proteomes" id="UP000199019">
    <property type="component" value="Unassembled WGS sequence"/>
</dbReference>
<dbReference type="RefSeq" id="WP_091761865.1">
    <property type="nucleotide sequence ID" value="NZ_FOHB01000008.1"/>
</dbReference>